<name>A0ABS0SQL8_9FLAO</name>
<proteinExistence type="predicted"/>
<evidence type="ECO:0000259" key="1">
    <source>
        <dbReference type="Pfam" id="PF20613"/>
    </source>
</evidence>
<dbReference type="InterPro" id="IPR046748">
    <property type="entry name" value="HipA_2"/>
</dbReference>
<evidence type="ECO:0000313" key="3">
    <source>
        <dbReference type="Proteomes" id="UP000641139"/>
    </source>
</evidence>
<evidence type="ECO:0000313" key="2">
    <source>
        <dbReference type="EMBL" id="MBI1648019.1"/>
    </source>
</evidence>
<reference evidence="2 3" key="1">
    <citation type="journal article" date="2021" name="Int. J. Syst. Evol. Microbiol.">
        <title>Capnocytophaga periodontitidis sp. nov., isolated from subgingival plaque of periodontitis patient.</title>
        <authorList>
            <person name="Zhang Y."/>
            <person name="Qiao D."/>
            <person name="Shi W."/>
            <person name="Wu D."/>
            <person name="Cai M."/>
        </authorList>
    </citation>
    <scope>NUCLEOTIDE SEQUENCE [LARGE SCALE GENOMIC DNA]</scope>
    <source>
        <strain evidence="2 3">051621</strain>
    </source>
</reference>
<sequence length="249" mass="29656">MANDLNQWVCKYRDVNQLFNELLAYQFAKIWQINIPEGAFIEIDYEKHIKPLEDKRGLERRFFERECFGSLFLQNAIEVNKTILTDKDIIRRIKNKNDLLKIALFDIWLSNEDRTFNNYNLLLQAIKGGFSILYIIDNTEIFNSSMAYDQSMELITQDDSILNSKLATFVFKNDTETVREMNDLLKEFPIFTKNCQDNLQSILNQVPQKWHIDLQSHKTKIDIIFTEDWLKICEHTFRKYIQTSIIHKP</sequence>
<comment type="caution">
    <text evidence="2">The sequence shown here is derived from an EMBL/GenBank/DDBJ whole genome shotgun (WGS) entry which is preliminary data.</text>
</comment>
<dbReference type="Proteomes" id="UP000641139">
    <property type="component" value="Unassembled WGS sequence"/>
</dbReference>
<feature type="domain" description="HipA-like kinase" evidence="1">
    <location>
        <begin position="8"/>
        <end position="234"/>
    </location>
</feature>
<dbReference type="EMBL" id="JAEFDC010000017">
    <property type="protein sequence ID" value="MBI1648019.1"/>
    <property type="molecule type" value="Genomic_DNA"/>
</dbReference>
<keyword evidence="3" id="KW-1185">Reference proteome</keyword>
<dbReference type="Gene3D" id="1.10.1070.20">
    <property type="match status" value="1"/>
</dbReference>
<gene>
    <name evidence="2" type="ORF">I7X30_13275</name>
</gene>
<accession>A0ABS0SQL8</accession>
<dbReference type="Pfam" id="PF20613">
    <property type="entry name" value="HipA_2"/>
    <property type="match status" value="1"/>
</dbReference>
<protein>
    <recommendedName>
        <fullName evidence="1">HipA-like kinase domain-containing protein</fullName>
    </recommendedName>
</protein>
<organism evidence="2 3">
    <name type="scientific">Capnocytophaga periodontitidis</name>
    <dbReference type="NCBI Taxonomy" id="2795027"/>
    <lineage>
        <taxon>Bacteria</taxon>
        <taxon>Pseudomonadati</taxon>
        <taxon>Bacteroidota</taxon>
        <taxon>Flavobacteriia</taxon>
        <taxon>Flavobacteriales</taxon>
        <taxon>Flavobacteriaceae</taxon>
        <taxon>Capnocytophaga</taxon>
    </lineage>
</organism>